<comment type="cofactor">
    <cofactor evidence="1">
        <name>Ca(2+)</name>
        <dbReference type="ChEBI" id="CHEBI:29108"/>
    </cofactor>
</comment>
<comment type="similarity">
    <text evidence="2">Belongs to the sulfatase family.</text>
</comment>
<evidence type="ECO:0000259" key="3">
    <source>
        <dbReference type="Pfam" id="PF00884"/>
    </source>
</evidence>
<accession>A0ABV0PXC9</accession>
<comment type="caution">
    <text evidence="4">The sequence shown here is derived from an EMBL/GenBank/DDBJ whole genome shotgun (WGS) entry which is preliminary data.</text>
</comment>
<reference evidence="4 5" key="1">
    <citation type="submission" date="2021-06" db="EMBL/GenBank/DDBJ databases">
        <authorList>
            <person name="Palmer J.M."/>
        </authorList>
    </citation>
    <scope>NUCLEOTIDE SEQUENCE [LARGE SCALE GENOMIC DNA]</scope>
    <source>
        <strain evidence="4 5">GA_2019</strain>
        <tissue evidence="4">Muscle</tissue>
    </source>
</reference>
<proteinExistence type="inferred from homology"/>
<dbReference type="InterPro" id="IPR000917">
    <property type="entry name" value="Sulfatase_N"/>
</dbReference>
<dbReference type="InterPro" id="IPR017850">
    <property type="entry name" value="Alkaline_phosphatase_core_sf"/>
</dbReference>
<dbReference type="PANTHER" id="PTHR46615:SF1">
    <property type="entry name" value="ARYLSULFATASE K"/>
    <property type="match status" value="1"/>
</dbReference>
<dbReference type="Gene3D" id="3.40.720.10">
    <property type="entry name" value="Alkaline Phosphatase, subunit A"/>
    <property type="match status" value="1"/>
</dbReference>
<dbReference type="Proteomes" id="UP001476798">
    <property type="component" value="Unassembled WGS sequence"/>
</dbReference>
<protein>
    <recommendedName>
        <fullName evidence="3">Sulfatase N-terminal domain-containing protein</fullName>
    </recommendedName>
</protein>
<evidence type="ECO:0000256" key="2">
    <source>
        <dbReference type="ARBA" id="ARBA00008779"/>
    </source>
</evidence>
<dbReference type="Pfam" id="PF00884">
    <property type="entry name" value="Sulfatase"/>
    <property type="match status" value="1"/>
</dbReference>
<keyword evidence="5" id="KW-1185">Reference proteome</keyword>
<feature type="domain" description="Sulfatase N-terminal" evidence="3">
    <location>
        <begin position="1"/>
        <end position="75"/>
    </location>
</feature>
<name>A0ABV0PXC9_9TELE</name>
<dbReference type="InterPro" id="IPR051849">
    <property type="entry name" value="GAG-degrading_sulfatase"/>
</dbReference>
<organism evidence="4 5">
    <name type="scientific">Goodea atripinnis</name>
    <dbReference type="NCBI Taxonomy" id="208336"/>
    <lineage>
        <taxon>Eukaryota</taxon>
        <taxon>Metazoa</taxon>
        <taxon>Chordata</taxon>
        <taxon>Craniata</taxon>
        <taxon>Vertebrata</taxon>
        <taxon>Euteleostomi</taxon>
        <taxon>Actinopterygii</taxon>
        <taxon>Neopterygii</taxon>
        <taxon>Teleostei</taxon>
        <taxon>Neoteleostei</taxon>
        <taxon>Acanthomorphata</taxon>
        <taxon>Ovalentaria</taxon>
        <taxon>Atherinomorphae</taxon>
        <taxon>Cyprinodontiformes</taxon>
        <taxon>Goodeidae</taxon>
        <taxon>Goodea</taxon>
    </lineage>
</organism>
<evidence type="ECO:0000313" key="5">
    <source>
        <dbReference type="Proteomes" id="UP001476798"/>
    </source>
</evidence>
<dbReference type="PANTHER" id="PTHR46615">
    <property type="entry name" value="ARYLSULFATASE K"/>
    <property type="match status" value="1"/>
</dbReference>
<dbReference type="EMBL" id="JAHRIO010090730">
    <property type="protein sequence ID" value="MEQ2188164.1"/>
    <property type="molecule type" value="Genomic_DNA"/>
</dbReference>
<sequence length="170" mass="19298">QVIAALRETGVLDNTAVIFTADHGELAMEHRQFYKMSMFEGSSHVPLLIMGPEVKSGLQVQQLVSLVDLYPTVLDVKVDKDELHNVVLRFPDVQAKLDMLLRSIVDYPKVSSAVHLYNNKSFAAWRDSLGRDYAEVIANLRWHADWQKDILANEKAIDTWLHGSSRTFYG</sequence>
<evidence type="ECO:0000256" key="1">
    <source>
        <dbReference type="ARBA" id="ARBA00001913"/>
    </source>
</evidence>
<dbReference type="SUPFAM" id="SSF53649">
    <property type="entry name" value="Alkaline phosphatase-like"/>
    <property type="match status" value="1"/>
</dbReference>
<feature type="non-terminal residue" evidence="4">
    <location>
        <position position="1"/>
    </location>
</feature>
<gene>
    <name evidence="4" type="ORF">GOODEAATRI_012171</name>
</gene>
<evidence type="ECO:0000313" key="4">
    <source>
        <dbReference type="EMBL" id="MEQ2188164.1"/>
    </source>
</evidence>